<dbReference type="Pfam" id="PF07589">
    <property type="entry name" value="PEP-CTERM"/>
    <property type="match status" value="1"/>
</dbReference>
<gene>
    <name evidence="3" type="ORF">CDO81_02740</name>
</gene>
<proteinExistence type="predicted"/>
<evidence type="ECO:0000313" key="3">
    <source>
        <dbReference type="EMBL" id="OWR05397.1"/>
    </source>
</evidence>
<dbReference type="NCBIfam" id="TIGR02595">
    <property type="entry name" value="PEP_CTERM"/>
    <property type="match status" value="1"/>
</dbReference>
<evidence type="ECO:0000256" key="1">
    <source>
        <dbReference type="SAM" id="SignalP"/>
    </source>
</evidence>
<evidence type="ECO:0000259" key="2">
    <source>
        <dbReference type="Pfam" id="PF07589"/>
    </source>
</evidence>
<dbReference type="AlphaFoldDB" id="A0A254NGQ0"/>
<comment type="caution">
    <text evidence="3">The sequence shown here is derived from an EMBL/GenBank/DDBJ whole genome shotgun (WGS) entry which is preliminary data.</text>
</comment>
<sequence length="211" mass="21367">MNLSRIPSFRLAPTAVALLLAGLSAQAAATGVVVHDSYGPDIDQLTGWPTPLFDGQNVAIAFSLAQGATLESILTSVDGQGSVTLGILARSGAVPTAGSWLYSAQLNDPLANTLLTPSGWTLAAGHYWLVAVAGAGFSGQWQSGTDTPNGSWAYSSGSTWTTVDSPFTGMPAARITVAAAVPEPSTYGLLLAGGLFVAAAARSSASRNTQG</sequence>
<evidence type="ECO:0000313" key="4">
    <source>
        <dbReference type="Proteomes" id="UP000197446"/>
    </source>
</evidence>
<name>A0A254NGQ0_9BURK</name>
<dbReference type="EMBL" id="NISI01000001">
    <property type="protein sequence ID" value="OWR05397.1"/>
    <property type="molecule type" value="Genomic_DNA"/>
</dbReference>
<feature type="signal peptide" evidence="1">
    <location>
        <begin position="1"/>
        <end position="27"/>
    </location>
</feature>
<dbReference type="InterPro" id="IPR013424">
    <property type="entry name" value="Ice-binding_C"/>
</dbReference>
<accession>A0A254NGQ0</accession>
<organism evidence="3 4">
    <name type="scientific">Roseateles puraquae</name>
    <dbReference type="NCBI Taxonomy" id="431059"/>
    <lineage>
        <taxon>Bacteria</taxon>
        <taxon>Pseudomonadati</taxon>
        <taxon>Pseudomonadota</taxon>
        <taxon>Betaproteobacteria</taxon>
        <taxon>Burkholderiales</taxon>
        <taxon>Sphaerotilaceae</taxon>
        <taxon>Roseateles</taxon>
    </lineage>
</organism>
<feature type="domain" description="Ice-binding protein C-terminal" evidence="2">
    <location>
        <begin position="180"/>
        <end position="202"/>
    </location>
</feature>
<dbReference type="Proteomes" id="UP000197446">
    <property type="component" value="Unassembled WGS sequence"/>
</dbReference>
<dbReference type="RefSeq" id="WP_088481605.1">
    <property type="nucleotide sequence ID" value="NZ_NISI01000001.1"/>
</dbReference>
<keyword evidence="1" id="KW-0732">Signal</keyword>
<feature type="chain" id="PRO_5012332321" description="Ice-binding protein C-terminal domain-containing protein" evidence="1">
    <location>
        <begin position="28"/>
        <end position="211"/>
    </location>
</feature>
<reference evidence="3 4" key="1">
    <citation type="journal article" date="2007" name="Int. J. Syst. Evol. Microbiol.">
        <title>Description of Pelomonas aquatica sp. nov. and Pelomonas puraquae sp. nov., isolated from industrial and haemodialysis water.</title>
        <authorList>
            <person name="Gomila M."/>
            <person name="Bowien B."/>
            <person name="Falsen E."/>
            <person name="Moore E.R."/>
            <person name="Lalucat J."/>
        </authorList>
    </citation>
    <scope>NUCLEOTIDE SEQUENCE [LARGE SCALE GENOMIC DNA]</scope>
    <source>
        <strain evidence="3 4">CCUG 52769</strain>
    </source>
</reference>
<dbReference type="OrthoDB" id="8896810at2"/>
<protein>
    <recommendedName>
        <fullName evidence="2">Ice-binding protein C-terminal domain-containing protein</fullName>
    </recommendedName>
</protein>
<keyword evidence="4" id="KW-1185">Reference proteome</keyword>